<evidence type="ECO:0000313" key="2">
    <source>
        <dbReference type="EMBL" id="KAE8917268.1"/>
    </source>
</evidence>
<dbReference type="EMBL" id="QXGC01008504">
    <property type="protein sequence ID" value="KAE9158722.1"/>
    <property type="molecule type" value="Genomic_DNA"/>
</dbReference>
<dbReference type="OrthoDB" id="10257085at2759"/>
<reference evidence="6 7" key="1">
    <citation type="submission" date="2018-08" db="EMBL/GenBank/DDBJ databases">
        <title>Genomic investigation of the strawberry pathogen Phytophthora fragariae indicates pathogenicity is determined by transcriptional variation in three key races.</title>
        <authorList>
            <person name="Adams T.M."/>
            <person name="Armitage A.D."/>
            <person name="Sobczyk M.K."/>
            <person name="Bates H.J."/>
            <person name="Dunwell J.M."/>
            <person name="Nellist C.F."/>
            <person name="Harrison R.J."/>
        </authorList>
    </citation>
    <scope>NUCLEOTIDE SEQUENCE [LARGE SCALE GENOMIC DNA]</scope>
    <source>
        <strain evidence="5 8">A4</strain>
        <strain evidence="4 9">BC-23</strain>
        <strain evidence="3 7">NOV-27</strain>
        <strain evidence="2 6">NOV-9</strain>
    </source>
</reference>
<proteinExistence type="predicted"/>
<dbReference type="EMBL" id="QXGF01007597">
    <property type="protein sequence ID" value="KAE8917268.1"/>
    <property type="molecule type" value="Genomic_DNA"/>
</dbReference>
<evidence type="ECO:0000256" key="1">
    <source>
        <dbReference type="SAM" id="MobiDB-lite"/>
    </source>
</evidence>
<organism evidence="3 7">
    <name type="scientific">Phytophthora fragariae</name>
    <dbReference type="NCBI Taxonomy" id="53985"/>
    <lineage>
        <taxon>Eukaryota</taxon>
        <taxon>Sar</taxon>
        <taxon>Stramenopiles</taxon>
        <taxon>Oomycota</taxon>
        <taxon>Peronosporomycetes</taxon>
        <taxon>Peronosporales</taxon>
        <taxon>Peronosporaceae</taxon>
        <taxon>Phytophthora</taxon>
    </lineage>
</organism>
<evidence type="ECO:0000313" key="9">
    <source>
        <dbReference type="Proteomes" id="UP000476176"/>
    </source>
</evidence>
<evidence type="ECO:0000313" key="7">
    <source>
        <dbReference type="Proteomes" id="UP000433483"/>
    </source>
</evidence>
<evidence type="ECO:0000313" key="6">
    <source>
        <dbReference type="Proteomes" id="UP000429523"/>
    </source>
</evidence>
<sequence>QENGEKQAALAREYGVTRAAICHIKKNHRDEIITRYDLPVNQAQEIDRAENVSDQPDEEGADEPRSLPSRRMEAEHEALDIFRYEVLREVQVLF</sequence>
<gene>
    <name evidence="5" type="ORF">PF001_g32487</name>
    <name evidence="4" type="ORF">PF004_g31787</name>
    <name evidence="3" type="ORF">PF005_g32644</name>
    <name evidence="2" type="ORF">PF009_g32410</name>
</gene>
<evidence type="ECO:0000313" key="5">
    <source>
        <dbReference type="EMBL" id="KAE9261195.1"/>
    </source>
</evidence>
<name>A0A6A3V1J5_9STRA</name>
<feature type="non-terminal residue" evidence="3">
    <location>
        <position position="1"/>
    </location>
</feature>
<protein>
    <recommendedName>
        <fullName evidence="10">HTH psq-type domain-containing protein</fullName>
    </recommendedName>
</protein>
<accession>A0A6A3V1J5</accession>
<dbReference type="EMBL" id="QXGB01008387">
    <property type="protein sequence ID" value="KAE9157952.1"/>
    <property type="molecule type" value="Genomic_DNA"/>
</dbReference>
<comment type="caution">
    <text evidence="3">The sequence shown here is derived from an EMBL/GenBank/DDBJ whole genome shotgun (WGS) entry which is preliminary data.</text>
</comment>
<evidence type="ECO:0000313" key="3">
    <source>
        <dbReference type="EMBL" id="KAE9157952.1"/>
    </source>
</evidence>
<dbReference type="Proteomes" id="UP000433483">
    <property type="component" value="Unassembled WGS sequence"/>
</dbReference>
<dbReference type="EMBL" id="QXGE01009030">
    <property type="protein sequence ID" value="KAE9261195.1"/>
    <property type="molecule type" value="Genomic_DNA"/>
</dbReference>
<dbReference type="Proteomes" id="UP000437068">
    <property type="component" value="Unassembled WGS sequence"/>
</dbReference>
<feature type="region of interest" description="Disordered" evidence="1">
    <location>
        <begin position="44"/>
        <end position="72"/>
    </location>
</feature>
<evidence type="ECO:0008006" key="10">
    <source>
        <dbReference type="Google" id="ProtNLM"/>
    </source>
</evidence>
<keyword evidence="7" id="KW-1185">Reference proteome</keyword>
<dbReference type="Proteomes" id="UP000429523">
    <property type="component" value="Unassembled WGS sequence"/>
</dbReference>
<feature type="compositionally biased region" description="Basic and acidic residues" evidence="1">
    <location>
        <begin position="62"/>
        <end position="72"/>
    </location>
</feature>
<dbReference type="AlphaFoldDB" id="A0A6A3V1J5"/>
<evidence type="ECO:0000313" key="8">
    <source>
        <dbReference type="Proteomes" id="UP000437068"/>
    </source>
</evidence>
<dbReference type="Proteomes" id="UP000476176">
    <property type="component" value="Unassembled WGS sequence"/>
</dbReference>
<evidence type="ECO:0000313" key="4">
    <source>
        <dbReference type="EMBL" id="KAE9158722.1"/>
    </source>
</evidence>